<dbReference type="SUPFAM" id="SSF100950">
    <property type="entry name" value="NagB/RpiA/CoA transferase-like"/>
    <property type="match status" value="2"/>
</dbReference>
<dbReference type="Gene3D" id="3.30.750.70">
    <property type="entry name" value="4-hydroxybutyrate coenzyme like domains"/>
    <property type="match status" value="1"/>
</dbReference>
<keyword evidence="3" id="KW-0443">Lipid metabolism</keyword>
<dbReference type="Gene3D" id="3.40.1080.20">
    <property type="entry name" value="Acetyl-CoA hydrolase/transferase C-terminal domain"/>
    <property type="match status" value="1"/>
</dbReference>
<evidence type="ECO:0000256" key="2">
    <source>
        <dbReference type="ARBA" id="ARBA00022679"/>
    </source>
</evidence>
<dbReference type="UniPathway" id="UPA00863"/>
<dbReference type="InterPro" id="IPR038460">
    <property type="entry name" value="AcetylCoA_hyd_C_sf"/>
</dbReference>
<feature type="domain" description="Acetyl-CoA hydrolase/transferase C-terminal" evidence="5">
    <location>
        <begin position="276"/>
        <end position="431"/>
    </location>
</feature>
<dbReference type="GO" id="GO:0008775">
    <property type="term" value="F:acetate CoA-transferase activity"/>
    <property type="evidence" value="ECO:0007669"/>
    <property type="project" value="InterPro"/>
</dbReference>
<dbReference type="Pfam" id="PF02550">
    <property type="entry name" value="AcetylCoA_hydro"/>
    <property type="match status" value="1"/>
</dbReference>
<comment type="subcellular location">
    <subcellularLocation>
        <location evidence="3">Cytoplasm</location>
    </subcellularLocation>
</comment>
<dbReference type="PANTHER" id="PTHR21432">
    <property type="entry name" value="ACETYL-COA HYDROLASE-RELATED"/>
    <property type="match status" value="1"/>
</dbReference>
<evidence type="ECO:0000313" key="6">
    <source>
        <dbReference type="EMBL" id="AJP48360.1"/>
    </source>
</evidence>
<dbReference type="Gene3D" id="3.40.1080.10">
    <property type="entry name" value="Glutaconate Coenzyme A-transferase"/>
    <property type="match status" value="1"/>
</dbReference>
<dbReference type="InterPro" id="IPR026888">
    <property type="entry name" value="AcetylCoA_hyd_C"/>
</dbReference>
<dbReference type="PATRIC" id="fig|1565605.3.peg.1601"/>
<sequence>MDFQKMLQEKTATAAAVADIVQSGWSVDYGASLNQPDVFDSALAERKLQLQDVRIRSILTMKPRKVLEVDPEQQHFHGESWHFSAYDRKLYDNGVASYIPFNFGEGPRLYQDYLDVDIAVIKTTPMDRHGYFNFGASTCYVRALCEKARRVVVETSTALPTCYGLENVIHISEVDAVIQGDNAPLTELPSAPVTDIDITVANLIIPEIEDGACLQIGIGGMPNAVCGALAHAPVKNLGIHTEMFVDGMVDLVMAGKVTGACKSTYRGKIVFTFAAGSKRTYDFLDGNEMCMSLPVNETNLTENIARNRRVVSINNAMQIDLMGQVASESAGFKHRTGTGGQLQFVRGAFMSEGGKSFMCLSSRYMKGDQPRSRIVAGHPTGTVITTPRTDVMYVVTEYGMVNLKGKSIPERVNALISIAHPDDRALLEKKARESGLLPRRFL</sequence>
<gene>
    <name evidence="6" type="ORF">PG1C_07590</name>
</gene>
<dbReference type="Pfam" id="PF13336">
    <property type="entry name" value="AcetylCoA_hyd_C"/>
    <property type="match status" value="1"/>
</dbReference>
<keyword evidence="3" id="KW-0963">Cytoplasm</keyword>
<evidence type="ECO:0000313" key="7">
    <source>
        <dbReference type="Proteomes" id="UP000061603"/>
    </source>
</evidence>
<keyword evidence="3" id="KW-0276">Fatty acid metabolism</keyword>
<dbReference type="PANTHER" id="PTHR21432:SF20">
    <property type="entry name" value="ACETYL-COA HYDROLASE"/>
    <property type="match status" value="1"/>
</dbReference>
<dbReference type="InterPro" id="IPR037171">
    <property type="entry name" value="NagB/RpiA_transferase-like"/>
</dbReference>
<comment type="function">
    <text evidence="3">Coenzyme A-transferase that converts butyrate to butyryl-CoA.</text>
</comment>
<keyword evidence="2 3" id="KW-0808">Transferase</keyword>
<dbReference type="InterPro" id="IPR003702">
    <property type="entry name" value="ActCoA_hydro_N"/>
</dbReference>
<dbReference type="Proteomes" id="UP000061603">
    <property type="component" value="Chromosome"/>
</dbReference>
<dbReference type="GO" id="GO:0005737">
    <property type="term" value="C:cytoplasm"/>
    <property type="evidence" value="ECO:0007669"/>
    <property type="project" value="UniProtKB-SubCell"/>
</dbReference>
<evidence type="ECO:0000259" key="4">
    <source>
        <dbReference type="Pfam" id="PF02550"/>
    </source>
</evidence>
<comment type="pathway">
    <text evidence="3">Lipid metabolism; butanoate metabolism.</text>
</comment>
<name>A0A0C5J8R2_9PROT</name>
<evidence type="ECO:0000256" key="3">
    <source>
        <dbReference type="HAMAP-Rule" id="MF_03228"/>
    </source>
</evidence>
<accession>A0A0C5J8R2</accession>
<feature type="binding site" evidence="3">
    <location>
        <position position="317"/>
    </location>
    <ligand>
        <name>CoA</name>
        <dbReference type="ChEBI" id="CHEBI:57287"/>
    </ligand>
</feature>
<evidence type="ECO:0000259" key="5">
    <source>
        <dbReference type="Pfam" id="PF13336"/>
    </source>
</evidence>
<comment type="catalytic activity">
    <reaction evidence="3">
        <text>butanoate + acetyl-CoA = butanoyl-CoA + acetate</text>
        <dbReference type="Rhea" id="RHEA:30071"/>
        <dbReference type="ChEBI" id="CHEBI:17968"/>
        <dbReference type="ChEBI" id="CHEBI:30089"/>
        <dbReference type="ChEBI" id="CHEBI:57288"/>
        <dbReference type="ChEBI" id="CHEBI:57371"/>
    </reaction>
</comment>
<proteinExistence type="inferred from homology"/>
<reference evidence="6 7" key="1">
    <citation type="journal article" date="2015" name="Genome Announc.">
        <title>Complete Genome Sequence of a Novel Bacterium within the Family Rhodocyclaceae That Degrades Polycyclic Aromatic Hydrocarbons.</title>
        <authorList>
            <person name="Singleton D.R."/>
            <person name="Dickey A.N."/>
            <person name="Scholl E.H."/>
            <person name="Wright F.A."/>
            <person name="Aitken M.D."/>
        </authorList>
    </citation>
    <scope>NUCLEOTIDE SEQUENCE [LARGE SCALE GENOMIC DNA]</scope>
    <source>
        <strain evidence="7">PG1-Ca6</strain>
    </source>
</reference>
<feature type="binding site" evidence="3">
    <location>
        <position position="340"/>
    </location>
    <ligand>
        <name>CoA</name>
        <dbReference type="ChEBI" id="CHEBI:57287"/>
    </ligand>
</feature>
<dbReference type="HAMAP" id="MF_03228">
    <property type="entry name" value="But_CoA_trans"/>
    <property type="match status" value="1"/>
</dbReference>
<organism evidence="6 7">
    <name type="scientific">Rugosibacter aromaticivorans</name>
    <dbReference type="NCBI Taxonomy" id="1565605"/>
    <lineage>
        <taxon>Bacteria</taxon>
        <taxon>Pseudomonadati</taxon>
        <taxon>Pseudomonadota</taxon>
        <taxon>Betaproteobacteria</taxon>
        <taxon>Nitrosomonadales</taxon>
        <taxon>Sterolibacteriaceae</taxon>
        <taxon>Rugosibacter</taxon>
    </lineage>
</organism>
<feature type="active site" description="5-glutamyl coenzyme A thioester intermediate" evidence="3">
    <location>
        <position position="242"/>
    </location>
</feature>
<dbReference type="KEGG" id="rbu:PG1C_07590"/>
<evidence type="ECO:0000256" key="1">
    <source>
        <dbReference type="ARBA" id="ARBA00009632"/>
    </source>
</evidence>
<dbReference type="AlphaFoldDB" id="A0A0C5J8R2"/>
<dbReference type="GO" id="GO:0006083">
    <property type="term" value="P:acetate metabolic process"/>
    <property type="evidence" value="ECO:0007669"/>
    <property type="project" value="InterPro"/>
</dbReference>
<keyword evidence="7" id="KW-1185">Reference proteome</keyword>
<dbReference type="GO" id="GO:0019605">
    <property type="term" value="P:butyrate metabolic process"/>
    <property type="evidence" value="ECO:0007669"/>
    <property type="project" value="UniProtKB-UniRule"/>
</dbReference>
<feature type="binding site" evidence="3">
    <location>
        <begin position="217"/>
        <end position="221"/>
    </location>
    <ligand>
        <name>CoA</name>
        <dbReference type="ChEBI" id="CHEBI:57287"/>
    </ligand>
</feature>
<dbReference type="EMBL" id="CP010554">
    <property type="protein sequence ID" value="AJP48360.1"/>
    <property type="molecule type" value="Genomic_DNA"/>
</dbReference>
<dbReference type="GO" id="GO:0006084">
    <property type="term" value="P:acetyl-CoA metabolic process"/>
    <property type="evidence" value="ECO:0007669"/>
    <property type="project" value="UniProtKB-UniRule"/>
</dbReference>
<dbReference type="InterPro" id="IPR046433">
    <property type="entry name" value="ActCoA_hydro"/>
</dbReference>
<feature type="domain" description="Acetyl-CoA hydrolase/transferase N-terminal" evidence="4">
    <location>
        <begin position="4"/>
        <end position="184"/>
    </location>
</feature>
<dbReference type="RefSeq" id="WP_202634256.1">
    <property type="nucleotide sequence ID" value="NZ_CP010554.1"/>
</dbReference>
<dbReference type="STRING" id="1565605.PG1C_07590"/>
<comment type="similarity">
    <text evidence="1 3">Belongs to the acetyl-CoA hydrolase/transferase family.</text>
</comment>
<dbReference type="HOGENOM" id="CLU_030703_1_0_4"/>
<dbReference type="EC" id="2.8.3.-" evidence="3"/>
<protein>
    <recommendedName>
        <fullName evidence="3">Probable butyrate:acetyl-CoA coenzyme A-transferase</fullName>
        <shortName evidence="3">Butyrate CoA-transferase</shortName>
        <ecNumber evidence="3">2.8.3.-</ecNumber>
    </recommendedName>
</protein>
<dbReference type="InterPro" id="IPR023990">
    <property type="entry name" value="Butryl-CoA_acetate_CoA_Tfrase"/>
</dbReference>